<name>A0AAP2HRX8_9BURK</name>
<keyword evidence="1" id="KW-0472">Membrane</keyword>
<evidence type="ECO:0000313" key="3">
    <source>
        <dbReference type="Proteomes" id="UP001196915"/>
    </source>
</evidence>
<protein>
    <submittedName>
        <fullName evidence="2">Uncharacterized protein</fullName>
    </submittedName>
</protein>
<sequence>MTTVLLIALAVTLCLTLLAWHIRHKPLLWIAAAFAWGMLLRTALESLRA</sequence>
<accession>A0AAP2HRX8</accession>
<dbReference type="RefSeq" id="WP_155633434.1">
    <property type="nucleotide sequence ID" value="NZ_CADFGT010000010.1"/>
</dbReference>
<dbReference type="EMBL" id="JAHPMX010000040">
    <property type="protein sequence ID" value="MBU9360775.1"/>
    <property type="molecule type" value="Genomic_DNA"/>
</dbReference>
<dbReference type="AlphaFoldDB" id="A0AAP2HRX8"/>
<gene>
    <name evidence="2" type="ORF">KTE52_31110</name>
</gene>
<dbReference type="Proteomes" id="UP001196915">
    <property type="component" value="Unassembled WGS sequence"/>
</dbReference>
<proteinExistence type="predicted"/>
<organism evidence="2 3">
    <name type="scientific">Burkholderia multivorans</name>
    <dbReference type="NCBI Taxonomy" id="87883"/>
    <lineage>
        <taxon>Bacteria</taxon>
        <taxon>Pseudomonadati</taxon>
        <taxon>Pseudomonadota</taxon>
        <taxon>Betaproteobacteria</taxon>
        <taxon>Burkholderiales</taxon>
        <taxon>Burkholderiaceae</taxon>
        <taxon>Burkholderia</taxon>
        <taxon>Burkholderia cepacia complex</taxon>
    </lineage>
</organism>
<keyword evidence="1" id="KW-0812">Transmembrane</keyword>
<evidence type="ECO:0000256" key="1">
    <source>
        <dbReference type="SAM" id="Phobius"/>
    </source>
</evidence>
<evidence type="ECO:0000313" key="2">
    <source>
        <dbReference type="EMBL" id="MBU9360775.1"/>
    </source>
</evidence>
<feature type="transmembrane region" description="Helical" evidence="1">
    <location>
        <begin position="29"/>
        <end position="47"/>
    </location>
</feature>
<comment type="caution">
    <text evidence="2">The sequence shown here is derived from an EMBL/GenBank/DDBJ whole genome shotgun (WGS) entry which is preliminary data.</text>
</comment>
<keyword evidence="1" id="KW-1133">Transmembrane helix</keyword>
<reference evidence="2" key="1">
    <citation type="submission" date="2021-06" db="EMBL/GenBank/DDBJ databases">
        <title>A collection of bacterial strains from the Burkholderia cepacia Research Laboratory and Repository.</title>
        <authorList>
            <person name="Lipuma J."/>
            <person name="Spilker T."/>
        </authorList>
    </citation>
    <scope>NUCLEOTIDE SEQUENCE</scope>
    <source>
        <strain evidence="2">AU37435</strain>
    </source>
</reference>